<keyword evidence="1" id="KW-0732">Signal</keyword>
<feature type="chain" id="PRO_5017597054" evidence="1">
    <location>
        <begin position="21"/>
        <end position="142"/>
    </location>
</feature>
<feature type="signal peptide" evidence="1">
    <location>
        <begin position="1"/>
        <end position="20"/>
    </location>
</feature>
<protein>
    <submittedName>
        <fullName evidence="3">EthD family reductase</fullName>
    </submittedName>
</protein>
<comment type="caution">
    <text evidence="3">The sequence shown here is derived from an EMBL/GenBank/DDBJ whole genome shotgun (WGS) entry which is preliminary data.</text>
</comment>
<dbReference type="PANTHER" id="PTHR40260:SF2">
    <property type="entry name" value="BLR8190 PROTEIN"/>
    <property type="match status" value="1"/>
</dbReference>
<evidence type="ECO:0000256" key="1">
    <source>
        <dbReference type="SAM" id="SignalP"/>
    </source>
</evidence>
<evidence type="ECO:0000313" key="3">
    <source>
        <dbReference type="EMBL" id="RFS21704.1"/>
    </source>
</evidence>
<evidence type="ECO:0000313" key="4">
    <source>
        <dbReference type="Proteomes" id="UP000260644"/>
    </source>
</evidence>
<accession>A0A3E1Y8J3</accession>
<dbReference type="RefSeq" id="WP_116976248.1">
    <property type="nucleotide sequence ID" value="NZ_QPMM01000007.1"/>
</dbReference>
<dbReference type="GO" id="GO:0016491">
    <property type="term" value="F:oxidoreductase activity"/>
    <property type="evidence" value="ECO:0007669"/>
    <property type="project" value="InterPro"/>
</dbReference>
<dbReference type="InterPro" id="IPR011008">
    <property type="entry name" value="Dimeric_a/b-barrel"/>
</dbReference>
<sequence length="142" mass="15896">MKFKLVLSFLLLTTCFVAFGQEQQSGNSKNQNASVSEKGLIKISIMYPFAEGKTFNMEYYETKHMPMVAGFLGSNLVKYTIEKGLSNGIPDQPLQYMAIGTFYVKSLSDYKAAVAPHRDAIRADFVNYTNTIPLIFVSEVVK</sequence>
<dbReference type="OrthoDB" id="5343971at2"/>
<keyword evidence="4" id="KW-1185">Reference proteome</keyword>
<name>A0A3E1Y8J3_9BACT</name>
<dbReference type="SUPFAM" id="SSF54909">
    <property type="entry name" value="Dimeric alpha+beta barrel"/>
    <property type="match status" value="1"/>
</dbReference>
<dbReference type="Gene3D" id="3.30.70.100">
    <property type="match status" value="1"/>
</dbReference>
<proteinExistence type="predicted"/>
<dbReference type="EMBL" id="QPMM01000007">
    <property type="protein sequence ID" value="RFS21704.1"/>
    <property type="molecule type" value="Genomic_DNA"/>
</dbReference>
<gene>
    <name evidence="3" type="ORF">DVR12_13655</name>
</gene>
<dbReference type="Proteomes" id="UP000260644">
    <property type="component" value="Unassembled WGS sequence"/>
</dbReference>
<dbReference type="InterPro" id="IPR009799">
    <property type="entry name" value="EthD_dom"/>
</dbReference>
<feature type="domain" description="EthD" evidence="2">
    <location>
        <begin position="58"/>
        <end position="129"/>
    </location>
</feature>
<dbReference type="AlphaFoldDB" id="A0A3E1Y8J3"/>
<evidence type="ECO:0000259" key="2">
    <source>
        <dbReference type="Pfam" id="PF07110"/>
    </source>
</evidence>
<dbReference type="PANTHER" id="PTHR40260">
    <property type="entry name" value="BLR8190 PROTEIN"/>
    <property type="match status" value="1"/>
</dbReference>
<reference evidence="3 4" key="1">
    <citation type="submission" date="2018-07" db="EMBL/GenBank/DDBJ databases">
        <title>Chitinophaga K2CV101002-2 sp. nov., isolated from a monsoon evergreen broad-leaved forest soil.</title>
        <authorList>
            <person name="Lv Y."/>
        </authorList>
    </citation>
    <scope>NUCLEOTIDE SEQUENCE [LARGE SCALE GENOMIC DNA]</scope>
    <source>
        <strain evidence="3 4">GDMCC 1.1288</strain>
    </source>
</reference>
<dbReference type="NCBIfam" id="TIGR02118">
    <property type="entry name" value="EthD family reductase"/>
    <property type="match status" value="1"/>
</dbReference>
<organism evidence="3 4">
    <name type="scientific">Chitinophaga silvatica</name>
    <dbReference type="NCBI Taxonomy" id="2282649"/>
    <lineage>
        <taxon>Bacteria</taxon>
        <taxon>Pseudomonadati</taxon>
        <taxon>Bacteroidota</taxon>
        <taxon>Chitinophagia</taxon>
        <taxon>Chitinophagales</taxon>
        <taxon>Chitinophagaceae</taxon>
        <taxon>Chitinophaga</taxon>
    </lineage>
</organism>
<dbReference type="Pfam" id="PF07110">
    <property type="entry name" value="EthD"/>
    <property type="match status" value="1"/>
</dbReference>